<dbReference type="EMBL" id="CP151511">
    <property type="protein sequence ID" value="WZN65029.1"/>
    <property type="molecule type" value="Genomic_DNA"/>
</dbReference>
<keyword evidence="5" id="KW-0472">Membrane</keyword>
<dbReference type="AlphaFoldDB" id="A0AAX4PH17"/>
<feature type="region of interest" description="Disordered" evidence="6">
    <location>
        <begin position="1"/>
        <end position="81"/>
    </location>
</feature>
<gene>
    <name evidence="8" type="ORF">HKI87_11g65860</name>
</gene>
<protein>
    <submittedName>
        <fullName evidence="8">Subunit beta of clathrin/coatomer adaptor AP-3 complex</fullName>
    </submittedName>
</protein>
<dbReference type="Gene3D" id="1.25.10.10">
    <property type="entry name" value="Leucine-rich Repeat Variant"/>
    <property type="match status" value="1"/>
</dbReference>
<dbReference type="Proteomes" id="UP001472866">
    <property type="component" value="Chromosome 11"/>
</dbReference>
<dbReference type="PANTHER" id="PTHR11134">
    <property type="entry name" value="ADAPTOR COMPLEX SUBUNIT BETA FAMILY MEMBER"/>
    <property type="match status" value="1"/>
</dbReference>
<sequence>MDKLRGRAASFGRGLKEKIRSRASSAATTPSGTPSVTPSASPNGGGGFGSAMSSVGFGSDPDSATEEKLRKQQLSSKSTHEQLEAMRWLVTETGKKTSSYLNMAKQISISGGDGKKGGDAGMDSYLPSVVKLLATKHPELKRLVYIFLVRHAESKPDDTLMAVNEIQKGLNDSNNAQARVLSVRVLSSIRVQDIVPITFVVIKNAVFDPNPLVRKAAVVGLAKLYSFSRDMAEDLYEILLKVFDSEPSPLVVGSACEVFNSMCPERLEAIHYSFRKICKMLVDMDEWSQVAALNLLHRYARENFVNPNRRSGGESREEGAGMAEAAEPKAVESVDDFYGEDETGGAAPAATAEVSSRRAHPEDLMTEDHRLLLRCTWPLLQSRNSAGVMAVAALQFDFAPAYEHHRCAKALMFCMRSTRSASEYVILHSVASFAYRFPSVFAPYYAGFFVRASDPLHVKCLKLNVLTEIIAEDHIPELLKELQAYLRDNEMSFVSNAIFALGRCVQKYPKIQERILRSLMVLSTHGSEQVSANSVQVILGIAQGTPHLYIEQIAKLIKRYHLIVSPKAKMGILWLSSCHLTLHSRLGKTEEEAKTFVGEEAFARLSELAYEAARLATLEFIEQPEEVKVQVLNSLARLQIHGLEKAGPAFEYVLAMAKCDALYSVRDRARLYGGLVSSEESEEAGKDVLGRKIILASENVKPISSPMEDQRRNSFSIGSLSHLVNHCAPGYQALSGFRDTPTSSSIRDPRHTISASRSQGGRHNGDSYPGSHAAGGQAHHHNHTTVGTAAVSGSSPLDNFYSDQDSDGYSGSYSYSYSESEEEEAEGEEGRQGEDERAGEGGSEAEG</sequence>
<evidence type="ECO:0000256" key="5">
    <source>
        <dbReference type="ARBA" id="ARBA00023136"/>
    </source>
</evidence>
<evidence type="ECO:0000313" key="8">
    <source>
        <dbReference type="EMBL" id="WZN65029.1"/>
    </source>
</evidence>
<feature type="region of interest" description="Disordered" evidence="6">
    <location>
        <begin position="307"/>
        <end position="329"/>
    </location>
</feature>
<comment type="subcellular location">
    <subcellularLocation>
        <location evidence="1">Endomembrane system</location>
    </subcellularLocation>
</comment>
<evidence type="ECO:0000256" key="6">
    <source>
        <dbReference type="SAM" id="MobiDB-lite"/>
    </source>
</evidence>
<feature type="region of interest" description="Disordered" evidence="6">
    <location>
        <begin position="796"/>
        <end position="847"/>
    </location>
</feature>
<dbReference type="InterPro" id="IPR026739">
    <property type="entry name" value="AP_beta"/>
</dbReference>
<dbReference type="InterPro" id="IPR016024">
    <property type="entry name" value="ARM-type_fold"/>
</dbReference>
<evidence type="ECO:0000313" key="9">
    <source>
        <dbReference type="Proteomes" id="UP001472866"/>
    </source>
</evidence>
<feature type="domain" description="Clathrin/coatomer adaptor adaptin-like N-terminal" evidence="7">
    <location>
        <begin position="122"/>
        <end position="678"/>
    </location>
</feature>
<dbReference type="GO" id="GO:0030123">
    <property type="term" value="C:AP-3 adaptor complex"/>
    <property type="evidence" value="ECO:0007669"/>
    <property type="project" value="InterPro"/>
</dbReference>
<keyword evidence="4" id="KW-0653">Protein transport</keyword>
<evidence type="ECO:0000256" key="4">
    <source>
        <dbReference type="ARBA" id="ARBA00022927"/>
    </source>
</evidence>
<dbReference type="PIRSF" id="PIRSF037096">
    <property type="entry name" value="AP3_complex_beta"/>
    <property type="match status" value="1"/>
</dbReference>
<evidence type="ECO:0000259" key="7">
    <source>
        <dbReference type="Pfam" id="PF01602"/>
    </source>
</evidence>
<evidence type="ECO:0000256" key="1">
    <source>
        <dbReference type="ARBA" id="ARBA00004308"/>
    </source>
</evidence>
<dbReference type="InterPro" id="IPR026740">
    <property type="entry name" value="AP3_beta"/>
</dbReference>
<organism evidence="8 9">
    <name type="scientific">Chloropicon roscoffensis</name>
    <dbReference type="NCBI Taxonomy" id="1461544"/>
    <lineage>
        <taxon>Eukaryota</taxon>
        <taxon>Viridiplantae</taxon>
        <taxon>Chlorophyta</taxon>
        <taxon>Chloropicophyceae</taxon>
        <taxon>Chloropicales</taxon>
        <taxon>Chloropicaceae</taxon>
        <taxon>Chloropicon</taxon>
    </lineage>
</organism>
<dbReference type="InterPro" id="IPR002553">
    <property type="entry name" value="Clathrin/coatomer_adapt-like_N"/>
</dbReference>
<keyword evidence="3" id="KW-0813">Transport</keyword>
<reference evidence="8 9" key="1">
    <citation type="submission" date="2024-03" db="EMBL/GenBank/DDBJ databases">
        <title>Complete genome sequence of the green alga Chloropicon roscoffensis RCC1871.</title>
        <authorList>
            <person name="Lemieux C."/>
            <person name="Pombert J.-F."/>
            <person name="Otis C."/>
            <person name="Turmel M."/>
        </authorList>
    </citation>
    <scope>NUCLEOTIDE SEQUENCE [LARGE SCALE GENOMIC DNA]</scope>
    <source>
        <strain evidence="8 9">RCC1871</strain>
    </source>
</reference>
<comment type="similarity">
    <text evidence="2">Belongs to the adaptor complexes large subunit family.</text>
</comment>
<feature type="region of interest" description="Disordered" evidence="6">
    <location>
        <begin position="735"/>
        <end position="782"/>
    </location>
</feature>
<name>A0AAX4PH17_9CHLO</name>
<dbReference type="GO" id="GO:0006886">
    <property type="term" value="P:intracellular protein transport"/>
    <property type="evidence" value="ECO:0007669"/>
    <property type="project" value="InterPro"/>
</dbReference>
<evidence type="ECO:0000256" key="3">
    <source>
        <dbReference type="ARBA" id="ARBA00022448"/>
    </source>
</evidence>
<dbReference type="GO" id="GO:0012505">
    <property type="term" value="C:endomembrane system"/>
    <property type="evidence" value="ECO:0007669"/>
    <property type="project" value="UniProtKB-SubCell"/>
</dbReference>
<feature type="compositionally biased region" description="Low complexity" evidence="6">
    <location>
        <begin position="22"/>
        <end position="42"/>
    </location>
</feature>
<feature type="compositionally biased region" description="Basic and acidic residues" evidence="6">
    <location>
        <begin position="828"/>
        <end position="839"/>
    </location>
</feature>
<dbReference type="GO" id="GO:0016192">
    <property type="term" value="P:vesicle-mediated transport"/>
    <property type="evidence" value="ECO:0007669"/>
    <property type="project" value="InterPro"/>
</dbReference>
<proteinExistence type="inferred from homology"/>
<dbReference type="InterPro" id="IPR011989">
    <property type="entry name" value="ARM-like"/>
</dbReference>
<accession>A0AAX4PH17</accession>
<dbReference type="Pfam" id="PF01602">
    <property type="entry name" value="Adaptin_N"/>
    <property type="match status" value="1"/>
</dbReference>
<dbReference type="SUPFAM" id="SSF48371">
    <property type="entry name" value="ARM repeat"/>
    <property type="match status" value="1"/>
</dbReference>
<feature type="compositionally biased region" description="Low complexity" evidence="6">
    <location>
        <begin position="801"/>
        <end position="818"/>
    </location>
</feature>
<evidence type="ECO:0000256" key="2">
    <source>
        <dbReference type="ARBA" id="ARBA00006613"/>
    </source>
</evidence>
<keyword evidence="9" id="KW-1185">Reference proteome</keyword>